<evidence type="ECO:0000256" key="5">
    <source>
        <dbReference type="ARBA" id="ARBA00023242"/>
    </source>
</evidence>
<evidence type="ECO:0000259" key="6">
    <source>
        <dbReference type="Pfam" id="PF05699"/>
    </source>
</evidence>
<dbReference type="GO" id="GO:0008270">
    <property type="term" value="F:zinc ion binding"/>
    <property type="evidence" value="ECO:0007669"/>
    <property type="project" value="UniProtKB-KW"/>
</dbReference>
<dbReference type="OMA" id="XERAPST"/>
<proteinExistence type="predicted"/>
<dbReference type="EMBL" id="KB468168">
    <property type="protein sequence ID" value="PCH45150.1"/>
    <property type="molecule type" value="Genomic_DNA"/>
</dbReference>
<dbReference type="GO" id="GO:0005634">
    <property type="term" value="C:nucleus"/>
    <property type="evidence" value="ECO:0007669"/>
    <property type="project" value="UniProtKB-SubCell"/>
</dbReference>
<dbReference type="OrthoDB" id="3062869at2759"/>
<dbReference type="GO" id="GO:0046983">
    <property type="term" value="F:protein dimerization activity"/>
    <property type="evidence" value="ECO:0007669"/>
    <property type="project" value="InterPro"/>
</dbReference>
<dbReference type="InterPro" id="IPR052035">
    <property type="entry name" value="ZnF_BED_domain_contain"/>
</dbReference>
<dbReference type="InterPro" id="IPR012337">
    <property type="entry name" value="RNaseH-like_sf"/>
</dbReference>
<feature type="non-terminal residue" evidence="7">
    <location>
        <position position="190"/>
    </location>
</feature>
<dbReference type="PANTHER" id="PTHR46481">
    <property type="entry name" value="ZINC FINGER BED DOMAIN-CONTAINING PROTEIN 4"/>
    <property type="match status" value="1"/>
</dbReference>
<protein>
    <submittedName>
        <fullName evidence="7">HATC-domain-containing protein</fullName>
    </submittedName>
</protein>
<reference evidence="7 8" key="1">
    <citation type="journal article" date="2012" name="Science">
        <title>The Paleozoic origin of enzymatic lignin decomposition reconstructed from 31 fungal genomes.</title>
        <authorList>
            <person name="Floudas D."/>
            <person name="Binder M."/>
            <person name="Riley R."/>
            <person name="Barry K."/>
            <person name="Blanchette R.A."/>
            <person name="Henrissat B."/>
            <person name="Martinez A.T."/>
            <person name="Otillar R."/>
            <person name="Spatafora J.W."/>
            <person name="Yadav J.S."/>
            <person name="Aerts A."/>
            <person name="Benoit I."/>
            <person name="Boyd A."/>
            <person name="Carlson A."/>
            <person name="Copeland A."/>
            <person name="Coutinho P.M."/>
            <person name="de Vries R.P."/>
            <person name="Ferreira P."/>
            <person name="Findley K."/>
            <person name="Foster B."/>
            <person name="Gaskell J."/>
            <person name="Glotzer D."/>
            <person name="Gorecki P."/>
            <person name="Heitman J."/>
            <person name="Hesse C."/>
            <person name="Hori C."/>
            <person name="Igarashi K."/>
            <person name="Jurgens J.A."/>
            <person name="Kallen N."/>
            <person name="Kersten P."/>
            <person name="Kohler A."/>
            <person name="Kuees U."/>
            <person name="Kumar T.K.A."/>
            <person name="Kuo A."/>
            <person name="LaButti K."/>
            <person name="Larrondo L.F."/>
            <person name="Lindquist E."/>
            <person name="Ling A."/>
            <person name="Lombard V."/>
            <person name="Lucas S."/>
            <person name="Lundell T."/>
            <person name="Martin R."/>
            <person name="McLaughlin D.J."/>
            <person name="Morgenstern I."/>
            <person name="Morin E."/>
            <person name="Murat C."/>
            <person name="Nagy L.G."/>
            <person name="Nolan M."/>
            <person name="Ohm R.A."/>
            <person name="Patyshakuliyeva A."/>
            <person name="Rokas A."/>
            <person name="Ruiz-Duenas F.J."/>
            <person name="Sabat G."/>
            <person name="Salamov A."/>
            <person name="Samejima M."/>
            <person name="Schmutz J."/>
            <person name="Slot J.C."/>
            <person name="St John F."/>
            <person name="Stenlid J."/>
            <person name="Sun H."/>
            <person name="Sun S."/>
            <person name="Syed K."/>
            <person name="Tsang A."/>
            <person name="Wiebenga A."/>
            <person name="Young D."/>
            <person name="Pisabarro A."/>
            <person name="Eastwood D.C."/>
            <person name="Martin F."/>
            <person name="Cullen D."/>
            <person name="Grigoriev I.V."/>
            <person name="Hibbett D.S."/>
        </authorList>
    </citation>
    <scope>NUCLEOTIDE SEQUENCE [LARGE SCALE GENOMIC DNA]</scope>
    <source>
        <strain evidence="7 8">MD-104</strain>
    </source>
</reference>
<evidence type="ECO:0000313" key="7">
    <source>
        <dbReference type="EMBL" id="PCH45150.1"/>
    </source>
</evidence>
<keyword evidence="5" id="KW-0539">Nucleus</keyword>
<dbReference type="InterPro" id="IPR008906">
    <property type="entry name" value="HATC_C_dom"/>
</dbReference>
<dbReference type="Pfam" id="PF05699">
    <property type="entry name" value="Dimer_Tnp_hAT"/>
    <property type="match status" value="1"/>
</dbReference>
<dbReference type="PANTHER" id="PTHR46481:SF10">
    <property type="entry name" value="ZINC FINGER BED DOMAIN-CONTAINING PROTEIN 39"/>
    <property type="match status" value="1"/>
</dbReference>
<name>A0A2H3JSM2_WOLCO</name>
<evidence type="ECO:0000256" key="2">
    <source>
        <dbReference type="ARBA" id="ARBA00022723"/>
    </source>
</evidence>
<gene>
    <name evidence="7" type="ORF">WOLCODRAFT_124595</name>
</gene>
<keyword evidence="2" id="KW-0479">Metal-binding</keyword>
<organism evidence="7 8">
    <name type="scientific">Wolfiporia cocos (strain MD-104)</name>
    <name type="common">Brown rot fungus</name>
    <dbReference type="NCBI Taxonomy" id="742152"/>
    <lineage>
        <taxon>Eukaryota</taxon>
        <taxon>Fungi</taxon>
        <taxon>Dikarya</taxon>
        <taxon>Basidiomycota</taxon>
        <taxon>Agaricomycotina</taxon>
        <taxon>Agaricomycetes</taxon>
        <taxon>Polyporales</taxon>
        <taxon>Phaeolaceae</taxon>
        <taxon>Wolfiporia</taxon>
    </lineage>
</organism>
<dbReference type="SUPFAM" id="SSF53098">
    <property type="entry name" value="Ribonuclease H-like"/>
    <property type="match status" value="1"/>
</dbReference>
<dbReference type="AlphaFoldDB" id="A0A2H3JSM2"/>
<comment type="subcellular location">
    <subcellularLocation>
        <location evidence="1">Nucleus</location>
    </subcellularLocation>
</comment>
<dbReference type="STRING" id="742152.A0A2H3JSM2"/>
<evidence type="ECO:0000256" key="4">
    <source>
        <dbReference type="ARBA" id="ARBA00022833"/>
    </source>
</evidence>
<keyword evidence="3" id="KW-0863">Zinc-finger</keyword>
<dbReference type="Proteomes" id="UP000218811">
    <property type="component" value="Unassembled WGS sequence"/>
</dbReference>
<accession>A0A2H3JSM2</accession>
<keyword evidence="4" id="KW-0862">Zinc</keyword>
<evidence type="ECO:0000256" key="1">
    <source>
        <dbReference type="ARBA" id="ARBA00004123"/>
    </source>
</evidence>
<sequence>MLLDPNQKKSHIQRHWGDELLQQALKHAETIYAARYKKLYPDGIVMTRIKRTASATSAAGRVKRLIDCELSDDEDNLSETGISDDVDPVKPWLHDFHGYLDSVDDLGHCSIVQWWGLNAGRYPVWASLARDYLAVMASSVSSERAFSSAGITISKRRNRLKADIVEALQFLKCAIRRDLLFCESPSLLTE</sequence>
<keyword evidence="8" id="KW-1185">Reference proteome</keyword>
<evidence type="ECO:0000313" key="8">
    <source>
        <dbReference type="Proteomes" id="UP000218811"/>
    </source>
</evidence>
<evidence type="ECO:0000256" key="3">
    <source>
        <dbReference type="ARBA" id="ARBA00022771"/>
    </source>
</evidence>
<feature type="domain" description="HAT C-terminal dimerisation" evidence="6">
    <location>
        <begin position="108"/>
        <end position="172"/>
    </location>
</feature>